<reference evidence="3" key="2">
    <citation type="submission" date="2001-05" db="EMBL/GenBank/DDBJ databases">
        <title>Oryza sativa nipponbare(GA3) genomic DNA, chromosome 6, PAC clone:P0459H02.</title>
        <authorList>
            <person name="Sasaki T."/>
            <person name="Matsumoto T."/>
            <person name="Yamamoto K."/>
        </authorList>
    </citation>
    <scope>NUCLEOTIDE SEQUENCE</scope>
</reference>
<evidence type="ECO:0000256" key="1">
    <source>
        <dbReference type="SAM" id="MobiDB-lite"/>
    </source>
</evidence>
<gene>
    <name evidence="2" type="ORF">P0428A03.30</name>
    <name evidence="3" type="ORF">P0459H02.7</name>
</gene>
<evidence type="ECO:0000313" key="4">
    <source>
        <dbReference type="Proteomes" id="UP000000763"/>
    </source>
</evidence>
<evidence type="ECO:0000313" key="3">
    <source>
        <dbReference type="EMBL" id="BAD61626.1"/>
    </source>
</evidence>
<name>Q5Z9Y4_ORYSJ</name>
<protein>
    <submittedName>
        <fullName evidence="3">Uncharacterized protein</fullName>
    </submittedName>
</protein>
<reference evidence="4" key="3">
    <citation type="journal article" date="2005" name="Nature">
        <title>The map-based sequence of the rice genome.</title>
        <authorList>
            <consortium name="International rice genome sequencing project (IRGSP)"/>
            <person name="Matsumoto T."/>
            <person name="Wu J."/>
            <person name="Kanamori H."/>
            <person name="Katayose Y."/>
            <person name="Fujisawa M."/>
            <person name="Namiki N."/>
            <person name="Mizuno H."/>
            <person name="Yamamoto K."/>
            <person name="Antonio B.A."/>
            <person name="Baba T."/>
            <person name="Sakata K."/>
            <person name="Nagamura Y."/>
            <person name="Aoki H."/>
            <person name="Arikawa K."/>
            <person name="Arita K."/>
            <person name="Bito T."/>
            <person name="Chiden Y."/>
            <person name="Fujitsuka N."/>
            <person name="Fukunaka R."/>
            <person name="Hamada M."/>
            <person name="Harada C."/>
            <person name="Hayashi A."/>
            <person name="Hijishita S."/>
            <person name="Honda M."/>
            <person name="Hosokawa S."/>
            <person name="Ichikawa Y."/>
            <person name="Idonuma A."/>
            <person name="Iijima M."/>
            <person name="Ikeda M."/>
            <person name="Ikeno M."/>
            <person name="Ito K."/>
            <person name="Ito S."/>
            <person name="Ito T."/>
            <person name="Ito Y."/>
            <person name="Ito Y."/>
            <person name="Iwabuchi A."/>
            <person name="Kamiya K."/>
            <person name="Karasawa W."/>
            <person name="Kurita K."/>
            <person name="Katagiri S."/>
            <person name="Kikuta A."/>
            <person name="Kobayashi H."/>
            <person name="Kobayashi N."/>
            <person name="Machita K."/>
            <person name="Maehara T."/>
            <person name="Masukawa M."/>
            <person name="Mizubayashi T."/>
            <person name="Mukai Y."/>
            <person name="Nagasaki H."/>
            <person name="Nagata Y."/>
            <person name="Naito S."/>
            <person name="Nakashima M."/>
            <person name="Nakama Y."/>
            <person name="Nakamichi Y."/>
            <person name="Nakamura M."/>
            <person name="Meguro A."/>
            <person name="Negishi M."/>
            <person name="Ohta I."/>
            <person name="Ohta T."/>
            <person name="Okamoto M."/>
            <person name="Ono N."/>
            <person name="Saji S."/>
            <person name="Sakaguchi M."/>
            <person name="Sakai K."/>
            <person name="Shibata M."/>
            <person name="Shimokawa T."/>
            <person name="Song J."/>
            <person name="Takazaki Y."/>
            <person name="Terasawa K."/>
            <person name="Tsugane M."/>
            <person name="Tsuji K."/>
            <person name="Ueda S."/>
            <person name="Waki K."/>
            <person name="Yamagata H."/>
            <person name="Yamamoto M."/>
            <person name="Yamamoto S."/>
            <person name="Yamane H."/>
            <person name="Yoshiki S."/>
            <person name="Yoshihara R."/>
            <person name="Yukawa K."/>
            <person name="Zhong H."/>
            <person name="Yano M."/>
            <person name="Yuan Q."/>
            <person name="Ouyang S."/>
            <person name="Liu J."/>
            <person name="Jones K.M."/>
            <person name="Gansberger K."/>
            <person name="Moffat K."/>
            <person name="Hill J."/>
            <person name="Bera J."/>
            <person name="Fadrosh D."/>
            <person name="Jin S."/>
            <person name="Johri S."/>
            <person name="Kim M."/>
            <person name="Overton L."/>
            <person name="Reardon M."/>
            <person name="Tsitrin T."/>
            <person name="Vuong H."/>
            <person name="Weaver B."/>
            <person name="Ciecko A."/>
            <person name="Tallon L."/>
            <person name="Jackson J."/>
            <person name="Pai G."/>
            <person name="Aken S.V."/>
            <person name="Utterback T."/>
            <person name="Reidmuller S."/>
            <person name="Feldblyum T."/>
            <person name="Hsiao J."/>
            <person name="Zismann V."/>
            <person name="Iobst S."/>
            <person name="de Vazeille A.R."/>
            <person name="Buell C.R."/>
            <person name="Ying K."/>
            <person name="Li Y."/>
            <person name="Lu T."/>
            <person name="Huang Y."/>
            <person name="Zhao Q."/>
            <person name="Feng Q."/>
            <person name="Zhang L."/>
            <person name="Zhu J."/>
            <person name="Weng Q."/>
            <person name="Mu J."/>
            <person name="Lu Y."/>
            <person name="Fan D."/>
            <person name="Liu Y."/>
            <person name="Guan J."/>
            <person name="Zhang Y."/>
            <person name="Yu S."/>
            <person name="Liu X."/>
            <person name="Zhang Y."/>
            <person name="Hong G."/>
            <person name="Han B."/>
            <person name="Choisne N."/>
            <person name="Demange N."/>
            <person name="Orjeda G."/>
            <person name="Samain S."/>
            <person name="Cattolico L."/>
            <person name="Pelletier E."/>
            <person name="Couloux A."/>
            <person name="Segurens B."/>
            <person name="Wincker P."/>
            <person name="D'Hont A."/>
            <person name="Scarpelli C."/>
            <person name="Weissenbach J."/>
            <person name="Salanoubat M."/>
            <person name="Quetier F."/>
            <person name="Yu Y."/>
            <person name="Kim H.R."/>
            <person name="Rambo T."/>
            <person name="Currie J."/>
            <person name="Collura K."/>
            <person name="Luo M."/>
            <person name="Yang T."/>
            <person name="Ammiraju J.S.S."/>
            <person name="Engler F."/>
            <person name="Soderlund C."/>
            <person name="Wing R.A."/>
            <person name="Palmer L.E."/>
            <person name="de la Bastide M."/>
            <person name="Spiegel L."/>
            <person name="Nascimento L."/>
            <person name="Zutavern T."/>
            <person name="O'Shaughnessy A."/>
            <person name="Dike S."/>
            <person name="Dedhia N."/>
            <person name="Preston R."/>
            <person name="Balija V."/>
            <person name="McCombie W.R."/>
            <person name="Chow T."/>
            <person name="Chen H."/>
            <person name="Chung M."/>
            <person name="Chen C."/>
            <person name="Shaw J."/>
            <person name="Wu H."/>
            <person name="Hsiao K."/>
            <person name="Chao Y."/>
            <person name="Chu M."/>
            <person name="Cheng C."/>
            <person name="Hour A."/>
            <person name="Lee P."/>
            <person name="Lin S."/>
            <person name="Lin Y."/>
            <person name="Liou J."/>
            <person name="Liu S."/>
            <person name="Hsing Y."/>
            <person name="Raghuvanshi S."/>
            <person name="Mohanty A."/>
            <person name="Bharti A.K."/>
            <person name="Gaur A."/>
            <person name="Gupta V."/>
            <person name="Kumar D."/>
            <person name="Ravi V."/>
            <person name="Vij S."/>
            <person name="Kapur A."/>
            <person name="Khurana P."/>
            <person name="Khurana P."/>
            <person name="Khurana J.P."/>
            <person name="Tyagi A.K."/>
            <person name="Gaikwad K."/>
            <person name="Singh A."/>
            <person name="Dalal V."/>
            <person name="Srivastava S."/>
            <person name="Dixit A."/>
            <person name="Pal A.K."/>
            <person name="Ghazi I.A."/>
            <person name="Yadav M."/>
            <person name="Pandit A."/>
            <person name="Bhargava A."/>
            <person name="Sureshbabu K."/>
            <person name="Batra K."/>
            <person name="Sharma T.R."/>
            <person name="Mohapatra T."/>
            <person name="Singh N.K."/>
            <person name="Messing J."/>
            <person name="Nelson A.B."/>
            <person name="Fuks G."/>
            <person name="Kavchok S."/>
            <person name="Keizer G."/>
            <person name="Linton E."/>
            <person name="Llaca V."/>
            <person name="Song R."/>
            <person name="Tanyolac B."/>
            <person name="Young S."/>
            <person name="Ho-Il K."/>
            <person name="Hahn J.H."/>
            <person name="Sangsakoo G."/>
            <person name="Vanavichit A."/>
            <person name="de Mattos Luiz.A.T."/>
            <person name="Zimmer P.D."/>
            <person name="Malone G."/>
            <person name="Dellagostin O."/>
            <person name="de Oliveira A.C."/>
            <person name="Bevan M."/>
            <person name="Bancroft I."/>
            <person name="Minx P."/>
            <person name="Cordum H."/>
            <person name="Wilson R."/>
            <person name="Cheng Z."/>
            <person name="Jin W."/>
            <person name="Jiang J."/>
            <person name="Leong S.A."/>
            <person name="Iwama H."/>
            <person name="Gojobori T."/>
            <person name="Itoh T."/>
            <person name="Niimura Y."/>
            <person name="Fujii Y."/>
            <person name="Habara T."/>
            <person name="Sakai H."/>
            <person name="Sato Y."/>
            <person name="Wilson G."/>
            <person name="Kumar K."/>
            <person name="McCouch S."/>
            <person name="Juretic N."/>
            <person name="Hoen D."/>
            <person name="Wright S."/>
            <person name="Bruskiewich R."/>
            <person name="Bureau T."/>
            <person name="Miyao A."/>
            <person name="Hirochika H."/>
            <person name="Nishikawa T."/>
            <person name="Kadowaki K."/>
            <person name="Sugiura M."/>
            <person name="Burr B."/>
            <person name="Sasaki T."/>
        </authorList>
    </citation>
    <scope>NUCLEOTIDE SEQUENCE [LARGE SCALE GENOMIC DNA]</scope>
    <source>
        <strain evidence="4">cv. Nipponbare</strain>
    </source>
</reference>
<sequence>MINSSLNQRKACLCRLWEIRNSDAWGRLGERRSGPPPSQPLPLVAAAASGRGHSHSRRHAQPQPSLPGEAVAAAVSGRSCKSQPLLSPVEEKAETEEERDDVGLGLLLYRRSRWALAHS</sequence>
<evidence type="ECO:0000313" key="2">
    <source>
        <dbReference type="EMBL" id="BAD61552.1"/>
    </source>
</evidence>
<feature type="region of interest" description="Disordered" evidence="1">
    <location>
        <begin position="26"/>
        <end position="100"/>
    </location>
</feature>
<organism evidence="3 4">
    <name type="scientific">Oryza sativa subsp. japonica</name>
    <name type="common">Rice</name>
    <dbReference type="NCBI Taxonomy" id="39947"/>
    <lineage>
        <taxon>Eukaryota</taxon>
        <taxon>Viridiplantae</taxon>
        <taxon>Streptophyta</taxon>
        <taxon>Embryophyta</taxon>
        <taxon>Tracheophyta</taxon>
        <taxon>Spermatophyta</taxon>
        <taxon>Magnoliopsida</taxon>
        <taxon>Liliopsida</taxon>
        <taxon>Poales</taxon>
        <taxon>Poaceae</taxon>
        <taxon>BOP clade</taxon>
        <taxon>Oryzoideae</taxon>
        <taxon>Oryzeae</taxon>
        <taxon>Oryzinae</taxon>
        <taxon>Oryza</taxon>
        <taxon>Oryza sativa</taxon>
    </lineage>
</organism>
<dbReference type="Proteomes" id="UP000000763">
    <property type="component" value="Chromosome 6"/>
</dbReference>
<dbReference type="AlphaFoldDB" id="Q5Z9Y4"/>
<reference evidence="2" key="1">
    <citation type="submission" date="2001-04" db="EMBL/GenBank/DDBJ databases">
        <title>Oryza sativa nipponbare(GA3) genomic DNA, chromosome 6, PAC clone:P0428A03.</title>
        <authorList>
            <person name="Sasaki T."/>
            <person name="Matsumoto T."/>
            <person name="Yamamoto K."/>
        </authorList>
    </citation>
    <scope>NUCLEOTIDE SEQUENCE</scope>
</reference>
<accession>Q5Z9Y4</accession>
<dbReference type="EMBL" id="AP003506">
    <property type="protein sequence ID" value="BAD61552.1"/>
    <property type="molecule type" value="Genomic_DNA"/>
</dbReference>
<dbReference type="EMBL" id="AP003572">
    <property type="protein sequence ID" value="BAD61626.1"/>
    <property type="molecule type" value="Genomic_DNA"/>
</dbReference>
<proteinExistence type="predicted"/>
<reference evidence="4" key="4">
    <citation type="journal article" date="2008" name="Nucleic Acids Res.">
        <title>The rice annotation project database (RAP-DB): 2008 update.</title>
        <authorList>
            <consortium name="The rice annotation project (RAP)"/>
        </authorList>
    </citation>
    <scope>GENOME REANNOTATION</scope>
    <source>
        <strain evidence="4">cv. Nipponbare</strain>
    </source>
</reference>